<dbReference type="InterPro" id="IPR013123">
    <property type="entry name" value="SpoU_subst-bd"/>
</dbReference>
<dbReference type="NCBIfam" id="TIGR00186">
    <property type="entry name" value="rRNA_methyl_3"/>
    <property type="match status" value="1"/>
</dbReference>
<dbReference type="FunFam" id="3.40.1280.10:FF:000008">
    <property type="entry name" value="Group 3 RNA methyltransferase TrmH"/>
    <property type="match status" value="1"/>
</dbReference>
<dbReference type="Gene3D" id="3.30.1330.30">
    <property type="match status" value="1"/>
</dbReference>
<evidence type="ECO:0000256" key="4">
    <source>
        <dbReference type="SAM" id="MobiDB-lite"/>
    </source>
</evidence>
<dbReference type="InterPro" id="IPR029028">
    <property type="entry name" value="Alpha/beta_knot_MTases"/>
</dbReference>
<dbReference type="GO" id="GO:0006396">
    <property type="term" value="P:RNA processing"/>
    <property type="evidence" value="ECO:0007669"/>
    <property type="project" value="InterPro"/>
</dbReference>
<dbReference type="STRING" id="13035.Dacsa_2495"/>
<reference evidence="6" key="1">
    <citation type="submission" date="2012-04" db="EMBL/GenBank/DDBJ databases">
        <title>Finished genome of Dactylococcopsis salina PCC 8305.</title>
        <authorList>
            <consortium name="US DOE Joint Genome Institute"/>
            <person name="Gugger M."/>
            <person name="Coursin T."/>
            <person name="Rippka R."/>
            <person name="Tandeau De Marsac N."/>
            <person name="Huntemann M."/>
            <person name="Wei C.-L."/>
            <person name="Han J."/>
            <person name="Detter J.C."/>
            <person name="Han C."/>
            <person name="Tapia R."/>
            <person name="Daligault H."/>
            <person name="Chen A."/>
            <person name="Krypides N."/>
            <person name="Mavromatis K."/>
            <person name="Markowitz V."/>
            <person name="Szeto E."/>
            <person name="Ivanova N."/>
            <person name="Ovchinnikova G."/>
            <person name="Pagani I."/>
            <person name="Pati A."/>
            <person name="Goodwin L."/>
            <person name="Peters L."/>
            <person name="Pitluck S."/>
            <person name="Woyke T."/>
            <person name="Kerfeld C."/>
        </authorList>
    </citation>
    <scope>NUCLEOTIDE SEQUENCE [LARGE SCALE GENOMIC DNA]</scope>
    <source>
        <strain evidence="6">PCC 8305</strain>
    </source>
</reference>
<proteinExistence type="inferred from homology"/>
<keyword evidence="2 6" id="KW-0489">Methyltransferase</keyword>
<comment type="similarity">
    <text evidence="1">Belongs to the class IV-like SAM-binding methyltransferase superfamily. RNA methyltransferase TrmH family.</text>
</comment>
<name>K9YVX7_DACS8</name>
<evidence type="ECO:0000313" key="7">
    <source>
        <dbReference type="Proteomes" id="UP000010482"/>
    </source>
</evidence>
<dbReference type="SMART" id="SM00967">
    <property type="entry name" value="SpoU_sub_bind"/>
    <property type="match status" value="1"/>
</dbReference>
<dbReference type="EMBL" id="CP003944">
    <property type="protein sequence ID" value="AFZ51086.1"/>
    <property type="molecule type" value="Genomic_DNA"/>
</dbReference>
<evidence type="ECO:0000313" key="6">
    <source>
        <dbReference type="EMBL" id="AFZ51086.1"/>
    </source>
</evidence>
<dbReference type="RefSeq" id="WP_015230076.1">
    <property type="nucleotide sequence ID" value="NC_019780.1"/>
</dbReference>
<dbReference type="Proteomes" id="UP000010482">
    <property type="component" value="Chromosome"/>
</dbReference>
<sequence length="302" mass="33279">MSEKPRPGKPKPKRGKPFPSSRRPKIQQPNRPRKEAENPENDEEENNDLIYGRHTVLAALEGQRQLNRIWITPKLRYSASFNSLLQTAKKQGSIIDEVEMDRLNQITEGANHQGIAAQVAPYPYLDLTELMEKARSSSEKPIIIAAEGITDPQNLGAIIRTAEALGAQGLVIPQRRAVGITSTVMKVAAGGLEYLPVARVVNFSRALEELKKAGFWIYGTVAGEGTLLPQVNFDQSVVLVIGGEAKGLNLLTQRHCDQLVSIPLVGKTESLNAHVACAIALYEVSCRRHKKFLNFSPEKEST</sequence>
<evidence type="ECO:0000256" key="2">
    <source>
        <dbReference type="ARBA" id="ARBA00022603"/>
    </source>
</evidence>
<dbReference type="HOGENOM" id="CLU_021322_0_0_3"/>
<dbReference type="KEGG" id="dsl:Dacsa_2495"/>
<dbReference type="Pfam" id="PF00588">
    <property type="entry name" value="SpoU_methylase"/>
    <property type="match status" value="1"/>
</dbReference>
<dbReference type="Gene3D" id="3.40.1280.10">
    <property type="match status" value="1"/>
</dbReference>
<dbReference type="PANTHER" id="PTHR46429">
    <property type="entry name" value="23S RRNA (GUANOSINE-2'-O-)-METHYLTRANSFERASE RLMB"/>
    <property type="match status" value="1"/>
</dbReference>
<dbReference type="InterPro" id="IPR029064">
    <property type="entry name" value="Ribosomal_eL30-like_sf"/>
</dbReference>
<keyword evidence="3" id="KW-0808">Transferase</keyword>
<dbReference type="OrthoDB" id="9794400at2"/>
<dbReference type="GO" id="GO:0008173">
    <property type="term" value="F:RNA methyltransferase activity"/>
    <property type="evidence" value="ECO:0007669"/>
    <property type="project" value="InterPro"/>
</dbReference>
<feature type="compositionally biased region" description="Acidic residues" evidence="4">
    <location>
        <begin position="38"/>
        <end position="47"/>
    </location>
</feature>
<dbReference type="GO" id="GO:0005829">
    <property type="term" value="C:cytosol"/>
    <property type="evidence" value="ECO:0007669"/>
    <property type="project" value="TreeGrafter"/>
</dbReference>
<dbReference type="FunFam" id="3.30.1330.30:FF:000063">
    <property type="entry name" value="RNA methyltransferase, TrmH family, group 3"/>
    <property type="match status" value="1"/>
</dbReference>
<feature type="compositionally biased region" description="Basic residues" evidence="4">
    <location>
        <begin position="7"/>
        <end position="16"/>
    </location>
</feature>
<dbReference type="SUPFAM" id="SSF55315">
    <property type="entry name" value="L30e-like"/>
    <property type="match status" value="1"/>
</dbReference>
<dbReference type="InterPro" id="IPR001537">
    <property type="entry name" value="SpoU_MeTrfase"/>
</dbReference>
<accession>K9YVX7</accession>
<gene>
    <name evidence="6" type="ORF">Dacsa_2495</name>
</gene>
<organism evidence="6 7">
    <name type="scientific">Dactylococcopsis salina (strain PCC 8305)</name>
    <name type="common">Myxobactron salinum</name>
    <dbReference type="NCBI Taxonomy" id="13035"/>
    <lineage>
        <taxon>Bacteria</taxon>
        <taxon>Bacillati</taxon>
        <taxon>Cyanobacteriota</taxon>
        <taxon>Cyanophyceae</taxon>
        <taxon>Nodosilineales</taxon>
        <taxon>Cymatolegaceae</taxon>
        <taxon>Dactylococcopsis</taxon>
    </lineage>
</organism>
<dbReference type="GO" id="GO:0032259">
    <property type="term" value="P:methylation"/>
    <property type="evidence" value="ECO:0007669"/>
    <property type="project" value="UniProtKB-KW"/>
</dbReference>
<dbReference type="AlphaFoldDB" id="K9YVX7"/>
<dbReference type="InterPro" id="IPR029026">
    <property type="entry name" value="tRNA_m1G_MTases_N"/>
</dbReference>
<evidence type="ECO:0000256" key="3">
    <source>
        <dbReference type="ARBA" id="ARBA00022679"/>
    </source>
</evidence>
<evidence type="ECO:0000259" key="5">
    <source>
        <dbReference type="SMART" id="SM00967"/>
    </source>
</evidence>
<feature type="domain" description="RNA 2-O ribose methyltransferase substrate binding" evidence="5">
    <location>
        <begin position="49"/>
        <end position="125"/>
    </location>
</feature>
<keyword evidence="7" id="KW-1185">Reference proteome</keyword>
<dbReference type="GO" id="GO:0003723">
    <property type="term" value="F:RNA binding"/>
    <property type="evidence" value="ECO:0007669"/>
    <property type="project" value="InterPro"/>
</dbReference>
<feature type="region of interest" description="Disordered" evidence="4">
    <location>
        <begin position="1"/>
        <end position="48"/>
    </location>
</feature>
<dbReference type="PANTHER" id="PTHR46429:SF1">
    <property type="entry name" value="23S RRNA (GUANOSINE-2'-O-)-METHYLTRANSFERASE RLMB"/>
    <property type="match status" value="1"/>
</dbReference>
<dbReference type="Pfam" id="PF08032">
    <property type="entry name" value="SpoU_sub_bind"/>
    <property type="match status" value="1"/>
</dbReference>
<dbReference type="SUPFAM" id="SSF75217">
    <property type="entry name" value="alpha/beta knot"/>
    <property type="match status" value="1"/>
</dbReference>
<dbReference type="eggNOG" id="COG0566">
    <property type="taxonomic scope" value="Bacteria"/>
</dbReference>
<dbReference type="PATRIC" id="fig|13035.3.peg.2850"/>
<evidence type="ECO:0000256" key="1">
    <source>
        <dbReference type="ARBA" id="ARBA00007228"/>
    </source>
</evidence>
<dbReference type="CDD" id="cd18103">
    <property type="entry name" value="SpoU-like_RlmB"/>
    <property type="match status" value="1"/>
</dbReference>
<protein>
    <submittedName>
        <fullName evidence="6">rRNA methylase, putative, group 3</fullName>
    </submittedName>
</protein>
<dbReference type="InterPro" id="IPR004441">
    <property type="entry name" value="rRNA_MeTrfase_TrmH"/>
</dbReference>